<dbReference type="Proteomes" id="UP000553632">
    <property type="component" value="Unassembled WGS sequence"/>
</dbReference>
<dbReference type="AlphaFoldDB" id="A0A7J6U6I4"/>
<name>A0A7J6U6I4_PEROL</name>
<dbReference type="EMBL" id="JABANO010018943">
    <property type="protein sequence ID" value="KAF4731019.1"/>
    <property type="molecule type" value="Genomic_DNA"/>
</dbReference>
<feature type="chain" id="PRO_5033912131" description="ISXO2-like transposase domain-containing protein" evidence="1">
    <location>
        <begin position="16"/>
        <end position="137"/>
    </location>
</feature>
<feature type="domain" description="ISXO2-like transposase" evidence="2">
    <location>
        <begin position="18"/>
        <end position="91"/>
    </location>
</feature>
<dbReference type="InterPro" id="IPR024445">
    <property type="entry name" value="Tnp_ISXO2-like"/>
</dbReference>
<evidence type="ECO:0000313" key="4">
    <source>
        <dbReference type="EMBL" id="KAF4753173.1"/>
    </source>
</evidence>
<keyword evidence="1" id="KW-0732">Signal</keyword>
<evidence type="ECO:0000313" key="5">
    <source>
        <dbReference type="Proteomes" id="UP000553632"/>
    </source>
</evidence>
<protein>
    <recommendedName>
        <fullName evidence="2">ISXO2-like transposase domain-containing protein</fullName>
    </recommendedName>
</protein>
<evidence type="ECO:0000256" key="1">
    <source>
        <dbReference type="SAM" id="SignalP"/>
    </source>
</evidence>
<accession>A0A7J6U6I4</accession>
<gene>
    <name evidence="4" type="ORF">FOZ62_009778</name>
    <name evidence="3" type="ORF">FOZ63_003094</name>
</gene>
<organism evidence="4 6">
    <name type="scientific">Perkinsus olseni</name>
    <name type="common">Perkinsus atlanticus</name>
    <dbReference type="NCBI Taxonomy" id="32597"/>
    <lineage>
        <taxon>Eukaryota</taxon>
        <taxon>Sar</taxon>
        <taxon>Alveolata</taxon>
        <taxon>Perkinsozoa</taxon>
        <taxon>Perkinsea</taxon>
        <taxon>Perkinsida</taxon>
        <taxon>Perkinsidae</taxon>
        <taxon>Perkinsus</taxon>
    </lineage>
</organism>
<keyword evidence="5" id="KW-1185">Reference proteome</keyword>
<dbReference type="Proteomes" id="UP000574390">
    <property type="component" value="Unassembled WGS sequence"/>
</dbReference>
<feature type="non-terminal residue" evidence="4">
    <location>
        <position position="137"/>
    </location>
</feature>
<comment type="caution">
    <text evidence="4">The sequence shown here is derived from an EMBL/GenBank/DDBJ whole genome shotgun (WGS) entry which is preliminary data.</text>
</comment>
<evidence type="ECO:0000259" key="2">
    <source>
        <dbReference type="Pfam" id="PF12762"/>
    </source>
</evidence>
<proteinExistence type="predicted"/>
<feature type="signal peptide" evidence="1">
    <location>
        <begin position="1"/>
        <end position="15"/>
    </location>
</feature>
<dbReference type="Pfam" id="PF12762">
    <property type="entry name" value="DDE_Tnp_IS1595"/>
    <property type="match status" value="1"/>
</dbReference>
<sequence>MSVLSMLMIVELTLFSHNLIDNLAAEGAHIATDIFKAYDCISRRREDVTHTKVNHKNTFKAADGTHTNNAEGVHSVLKSDLRRRYHQIASKNRELGKWRLAIVVFAANARFSYVGSYNLLESIELSHTFYLLGLCVG</sequence>
<dbReference type="EMBL" id="JABANM010002080">
    <property type="protein sequence ID" value="KAF4753173.1"/>
    <property type="molecule type" value="Genomic_DNA"/>
</dbReference>
<evidence type="ECO:0000313" key="6">
    <source>
        <dbReference type="Proteomes" id="UP000574390"/>
    </source>
</evidence>
<reference evidence="5 6" key="1">
    <citation type="submission" date="2020-04" db="EMBL/GenBank/DDBJ databases">
        <title>Perkinsus olseni comparative genomics.</title>
        <authorList>
            <person name="Bogema D.R."/>
        </authorList>
    </citation>
    <scope>NUCLEOTIDE SEQUENCE [LARGE SCALE GENOMIC DNA]</scope>
    <source>
        <strain evidence="4">ATCC PRA-205</strain>
        <strain evidence="3 5">ATCC PRA-207</strain>
    </source>
</reference>
<evidence type="ECO:0000313" key="3">
    <source>
        <dbReference type="EMBL" id="KAF4731019.1"/>
    </source>
</evidence>